<dbReference type="SUPFAM" id="SSF51905">
    <property type="entry name" value="FAD/NAD(P)-binding domain"/>
    <property type="match status" value="1"/>
</dbReference>
<dbReference type="RefSeq" id="WP_045445701.1">
    <property type="nucleotide sequence ID" value="NZ_BBIO01000007.1"/>
</dbReference>
<gene>
    <name evidence="3" type="ORF">M2A_1675</name>
</gene>
<keyword evidence="4" id="KW-1185">Reference proteome</keyword>
<dbReference type="AlphaFoldDB" id="A0A081BAV8"/>
<dbReference type="Pfam" id="PF01266">
    <property type="entry name" value="DAO"/>
    <property type="match status" value="1"/>
</dbReference>
<dbReference type="EMBL" id="BBIO01000007">
    <property type="protein sequence ID" value="GAK45176.1"/>
    <property type="molecule type" value="Genomic_DNA"/>
</dbReference>
<proteinExistence type="predicted"/>
<dbReference type="PANTHER" id="PTHR10668:SF103">
    <property type="entry name" value="PYRIDINE NUCLEOTIDE-DISULFIDE OXIDOREDUCTASE DOMAIN-CONTAINING PROTEIN 2"/>
    <property type="match status" value="1"/>
</dbReference>
<evidence type="ECO:0000259" key="2">
    <source>
        <dbReference type="Pfam" id="PF01266"/>
    </source>
</evidence>
<dbReference type="eggNOG" id="COG1233">
    <property type="taxonomic scope" value="Bacteria"/>
</dbReference>
<dbReference type="STRING" id="1333998.M2A_1675"/>
<sequence length="540" mass="58443">MERYDVVVIGGGVNGLAAAARLAQSGFAVLVLERGEQPEAAALAGEIVPGFKAPPFSLPGGYLDPNFVCALGLGRHGLRALRLDGGISLFDDGRYVASYTDAGVMTREIQRHNKRDASAWTRFARDMQRQARRLEKRILEEQQDPARRSPAAIRKLVQDVRALMLKPAHELHDEARVWLQSMETFLDGYFRSDHLKAHIASAALPGHAQGPCGQTTAALLPLLWIGERSGGMPARLLPQGGLPALTKAIANALKAAGGDIRFGAEVVDVRMEGRKAAGVVLSDDTEIAARCVLSDLDVKHSYLGLFNWSSLPKRYVEEIGHFRTEGVTAQLDLALSSFPDFPDLPRGCPALAGGLRLPGFLDDMEWGFDDWQDHTPPRRPLIDMTFPSLADPSLAPAGKHLASITLHYVPYELHDGSWSGARRAELVQLVLKKLETVSPGFIERIEGYRLALPRDIEEETGHTHGDPFAGQMNLDQLFFNRPVPGFAAYEGPVENFYLCSASAHPGGAGLGIAGYNVAEKLLGSLNGGSGLFRRGKGAAA</sequence>
<protein>
    <submittedName>
        <fullName evidence="3">FAD dependent oxidoreductase</fullName>
    </submittedName>
</protein>
<comment type="caution">
    <text evidence="3">The sequence shown here is derived from an EMBL/GenBank/DDBJ whole genome shotgun (WGS) entry which is preliminary data.</text>
</comment>
<dbReference type="Proteomes" id="UP000028702">
    <property type="component" value="Unassembled WGS sequence"/>
</dbReference>
<dbReference type="Gene3D" id="3.50.50.60">
    <property type="entry name" value="FAD/NAD(P)-binding domain"/>
    <property type="match status" value="2"/>
</dbReference>
<dbReference type="GO" id="GO:0016491">
    <property type="term" value="F:oxidoreductase activity"/>
    <property type="evidence" value="ECO:0007669"/>
    <property type="project" value="UniProtKB-KW"/>
</dbReference>
<dbReference type="PANTHER" id="PTHR10668">
    <property type="entry name" value="PHYTOENE DEHYDROGENASE"/>
    <property type="match status" value="1"/>
</dbReference>
<keyword evidence="1" id="KW-0560">Oxidoreductase</keyword>
<name>A0A081BAV8_9HYPH</name>
<accession>A0A081BAV8</accession>
<reference evidence="3 4" key="1">
    <citation type="submission" date="2014-07" db="EMBL/GenBank/DDBJ databases">
        <title>Tepidicaulis marinum gen. nov., sp. nov., a novel marine bacterium denitrifying nitrate to nitrous oxide strictly under microaerobic conditions.</title>
        <authorList>
            <person name="Takeuchi M."/>
            <person name="Yamagishi T."/>
            <person name="Kamagata Y."/>
            <person name="Oshima K."/>
            <person name="Hattori M."/>
            <person name="Katayama T."/>
            <person name="Hanada S."/>
            <person name="Tamaki H."/>
            <person name="Marumo K."/>
            <person name="Maeda H."/>
            <person name="Nedachi M."/>
            <person name="Iwasaki W."/>
            <person name="Suwa Y."/>
            <person name="Sakata S."/>
        </authorList>
    </citation>
    <scope>NUCLEOTIDE SEQUENCE [LARGE SCALE GENOMIC DNA]</scope>
    <source>
        <strain evidence="3 4">MA2</strain>
    </source>
</reference>
<dbReference type="InterPro" id="IPR006076">
    <property type="entry name" value="FAD-dep_OxRdtase"/>
</dbReference>
<organism evidence="3 4">
    <name type="scientific">Tepidicaulis marinus</name>
    <dbReference type="NCBI Taxonomy" id="1333998"/>
    <lineage>
        <taxon>Bacteria</taxon>
        <taxon>Pseudomonadati</taxon>
        <taxon>Pseudomonadota</taxon>
        <taxon>Alphaproteobacteria</taxon>
        <taxon>Hyphomicrobiales</taxon>
        <taxon>Parvibaculaceae</taxon>
        <taxon>Tepidicaulis</taxon>
    </lineage>
</organism>
<evidence type="ECO:0000256" key="1">
    <source>
        <dbReference type="ARBA" id="ARBA00023002"/>
    </source>
</evidence>
<feature type="domain" description="FAD dependent oxidoreductase" evidence="2">
    <location>
        <begin position="5"/>
        <end position="292"/>
    </location>
</feature>
<evidence type="ECO:0000313" key="3">
    <source>
        <dbReference type="EMBL" id="GAK45176.1"/>
    </source>
</evidence>
<evidence type="ECO:0000313" key="4">
    <source>
        <dbReference type="Proteomes" id="UP000028702"/>
    </source>
</evidence>
<dbReference type="InterPro" id="IPR036188">
    <property type="entry name" value="FAD/NAD-bd_sf"/>
</dbReference>